<dbReference type="InterPro" id="IPR044730">
    <property type="entry name" value="RNase_H-like_dom_plant"/>
</dbReference>
<reference evidence="2 3" key="1">
    <citation type="submission" date="2023-03" db="EMBL/GenBank/DDBJ databases">
        <title>WGS of Gossypium arboreum.</title>
        <authorList>
            <person name="Yu D."/>
        </authorList>
    </citation>
    <scope>NUCLEOTIDE SEQUENCE [LARGE SCALE GENOMIC DNA]</scope>
    <source>
        <tissue evidence="2">Leaf</tissue>
    </source>
</reference>
<sequence length="151" mass="17259">MDSFLEFSKAANSFNRTDIRTRNQYVFWSPPPPFNTIKINCDASFMGVSNVAIARSSNGDVIDGTKAQARSLNVFVTETLAIRSGFLLIYRNRWQNVIIESDSFKTIKMIREKMRILWEVSTIIRDIVFHTSNIGSSCFQHVARTEKKVAD</sequence>
<protein>
    <recommendedName>
        <fullName evidence="1">RNase H type-1 domain-containing protein</fullName>
    </recommendedName>
</protein>
<proteinExistence type="predicted"/>
<dbReference type="EMBL" id="JARKNE010000011">
    <property type="protein sequence ID" value="KAK5783490.1"/>
    <property type="molecule type" value="Genomic_DNA"/>
</dbReference>
<evidence type="ECO:0000259" key="1">
    <source>
        <dbReference type="Pfam" id="PF13456"/>
    </source>
</evidence>
<dbReference type="PANTHER" id="PTHR47074:SF61">
    <property type="entry name" value="RNASE H TYPE-1 DOMAIN-CONTAINING PROTEIN"/>
    <property type="match status" value="1"/>
</dbReference>
<feature type="domain" description="RNase H type-1" evidence="1">
    <location>
        <begin position="52"/>
        <end position="151"/>
    </location>
</feature>
<dbReference type="Pfam" id="PF13456">
    <property type="entry name" value="RVT_3"/>
    <property type="match status" value="1"/>
</dbReference>
<dbReference type="Proteomes" id="UP001358586">
    <property type="component" value="Chromosome 11"/>
</dbReference>
<dbReference type="Gene3D" id="3.30.420.10">
    <property type="entry name" value="Ribonuclease H-like superfamily/Ribonuclease H"/>
    <property type="match status" value="1"/>
</dbReference>
<dbReference type="PANTHER" id="PTHR47074">
    <property type="entry name" value="BNAC02G40300D PROTEIN"/>
    <property type="match status" value="1"/>
</dbReference>
<organism evidence="2 3">
    <name type="scientific">Gossypium arboreum</name>
    <name type="common">Tree cotton</name>
    <name type="synonym">Gossypium nanking</name>
    <dbReference type="NCBI Taxonomy" id="29729"/>
    <lineage>
        <taxon>Eukaryota</taxon>
        <taxon>Viridiplantae</taxon>
        <taxon>Streptophyta</taxon>
        <taxon>Embryophyta</taxon>
        <taxon>Tracheophyta</taxon>
        <taxon>Spermatophyta</taxon>
        <taxon>Magnoliopsida</taxon>
        <taxon>eudicotyledons</taxon>
        <taxon>Gunneridae</taxon>
        <taxon>Pentapetalae</taxon>
        <taxon>rosids</taxon>
        <taxon>malvids</taxon>
        <taxon>Malvales</taxon>
        <taxon>Malvaceae</taxon>
        <taxon>Malvoideae</taxon>
        <taxon>Gossypium</taxon>
    </lineage>
</organism>
<evidence type="ECO:0000313" key="2">
    <source>
        <dbReference type="EMBL" id="KAK5783490.1"/>
    </source>
</evidence>
<dbReference type="InterPro" id="IPR036397">
    <property type="entry name" value="RNaseH_sf"/>
</dbReference>
<comment type="caution">
    <text evidence="2">The sequence shown here is derived from an EMBL/GenBank/DDBJ whole genome shotgun (WGS) entry which is preliminary data.</text>
</comment>
<evidence type="ECO:0000313" key="3">
    <source>
        <dbReference type="Proteomes" id="UP001358586"/>
    </source>
</evidence>
<dbReference type="InterPro" id="IPR052929">
    <property type="entry name" value="RNase_H-like_EbsB-rel"/>
</dbReference>
<name>A0ABR0MZ93_GOSAR</name>
<gene>
    <name evidence="2" type="ORF">PVK06_037999</name>
</gene>
<keyword evidence="3" id="KW-1185">Reference proteome</keyword>
<dbReference type="CDD" id="cd06222">
    <property type="entry name" value="RNase_H_like"/>
    <property type="match status" value="1"/>
</dbReference>
<accession>A0ABR0MZ93</accession>
<dbReference type="InterPro" id="IPR002156">
    <property type="entry name" value="RNaseH_domain"/>
</dbReference>